<dbReference type="Proteomes" id="UP000244855">
    <property type="component" value="Unassembled WGS sequence"/>
</dbReference>
<gene>
    <name evidence="1" type="ORF">DM02DRAFT_651560</name>
</gene>
<dbReference type="EMBL" id="KZ805320">
    <property type="protein sequence ID" value="PVI04613.1"/>
    <property type="molecule type" value="Genomic_DNA"/>
</dbReference>
<sequence length="103" mass="11470">MQFAFPSLHLLVAATSSTISSQNSRFNFTNPSLDCKVISQPTIYEILSSLGDNVANVANHIAPDVDLIILGHQPLTGHYYDMKHFYVNALYRLKQLYPTQVSG</sequence>
<keyword evidence="2" id="KW-1185">Reference proteome</keyword>
<evidence type="ECO:0000313" key="2">
    <source>
        <dbReference type="Proteomes" id="UP000244855"/>
    </source>
</evidence>
<dbReference type="STRING" id="97972.A0A2V1E218"/>
<dbReference type="AlphaFoldDB" id="A0A2V1E218"/>
<name>A0A2V1E218_9PLEO</name>
<proteinExistence type="predicted"/>
<dbReference type="OrthoDB" id="10264449at2759"/>
<protein>
    <submittedName>
        <fullName evidence="1">Uncharacterized protein</fullName>
    </submittedName>
</protein>
<organism evidence="1 2">
    <name type="scientific">Periconia macrospinosa</name>
    <dbReference type="NCBI Taxonomy" id="97972"/>
    <lineage>
        <taxon>Eukaryota</taxon>
        <taxon>Fungi</taxon>
        <taxon>Dikarya</taxon>
        <taxon>Ascomycota</taxon>
        <taxon>Pezizomycotina</taxon>
        <taxon>Dothideomycetes</taxon>
        <taxon>Pleosporomycetidae</taxon>
        <taxon>Pleosporales</taxon>
        <taxon>Massarineae</taxon>
        <taxon>Periconiaceae</taxon>
        <taxon>Periconia</taxon>
    </lineage>
</organism>
<accession>A0A2V1E218</accession>
<evidence type="ECO:0000313" key="1">
    <source>
        <dbReference type="EMBL" id="PVI04613.1"/>
    </source>
</evidence>
<reference evidence="1 2" key="1">
    <citation type="journal article" date="2018" name="Sci. Rep.">
        <title>Comparative genomics provides insights into the lifestyle and reveals functional heterogeneity of dark septate endophytic fungi.</title>
        <authorList>
            <person name="Knapp D.G."/>
            <person name="Nemeth J.B."/>
            <person name="Barry K."/>
            <person name="Hainaut M."/>
            <person name="Henrissat B."/>
            <person name="Johnson J."/>
            <person name="Kuo A."/>
            <person name="Lim J.H.P."/>
            <person name="Lipzen A."/>
            <person name="Nolan M."/>
            <person name="Ohm R.A."/>
            <person name="Tamas L."/>
            <person name="Grigoriev I.V."/>
            <person name="Spatafora J.W."/>
            <person name="Nagy L.G."/>
            <person name="Kovacs G.M."/>
        </authorList>
    </citation>
    <scope>NUCLEOTIDE SEQUENCE [LARGE SCALE GENOMIC DNA]</scope>
    <source>
        <strain evidence="1 2">DSE2036</strain>
    </source>
</reference>